<dbReference type="AlphaFoldDB" id="A0A150G9Z3"/>
<protein>
    <submittedName>
        <fullName evidence="2">Uncharacterized protein</fullName>
    </submittedName>
</protein>
<keyword evidence="3" id="KW-1185">Reference proteome</keyword>
<dbReference type="EMBL" id="LSYV01000042">
    <property type="protein sequence ID" value="KXZ46664.1"/>
    <property type="molecule type" value="Genomic_DNA"/>
</dbReference>
<sequence length="125" mass="12858">MQSRRMLSADKYLLALEQQLREKEALLQTEAGYAMSDVRVVNSSYPTIQSAIVRSRGGATAASSAAAAGSRGNGESGWDTTGGGPSMPPESVPAEAAHGRVDVWVGGMWGAVSSAGFGRSEAVVA</sequence>
<organism evidence="2 3">
    <name type="scientific">Gonium pectorale</name>
    <name type="common">Green alga</name>
    <dbReference type="NCBI Taxonomy" id="33097"/>
    <lineage>
        <taxon>Eukaryota</taxon>
        <taxon>Viridiplantae</taxon>
        <taxon>Chlorophyta</taxon>
        <taxon>core chlorophytes</taxon>
        <taxon>Chlorophyceae</taxon>
        <taxon>CS clade</taxon>
        <taxon>Chlamydomonadales</taxon>
        <taxon>Volvocaceae</taxon>
        <taxon>Gonium</taxon>
    </lineage>
</organism>
<dbReference type="Proteomes" id="UP000075714">
    <property type="component" value="Unassembled WGS sequence"/>
</dbReference>
<evidence type="ECO:0000313" key="3">
    <source>
        <dbReference type="Proteomes" id="UP000075714"/>
    </source>
</evidence>
<comment type="caution">
    <text evidence="2">The sequence shown here is derived from an EMBL/GenBank/DDBJ whole genome shotgun (WGS) entry which is preliminary data.</text>
</comment>
<gene>
    <name evidence="2" type="ORF">GPECTOR_41g628</name>
</gene>
<feature type="compositionally biased region" description="Gly residues" evidence="1">
    <location>
        <begin position="71"/>
        <end position="85"/>
    </location>
</feature>
<proteinExistence type="predicted"/>
<accession>A0A150G9Z3</accession>
<feature type="region of interest" description="Disordered" evidence="1">
    <location>
        <begin position="62"/>
        <end position="95"/>
    </location>
</feature>
<reference evidence="3" key="1">
    <citation type="journal article" date="2016" name="Nat. Commun.">
        <title>The Gonium pectorale genome demonstrates co-option of cell cycle regulation during the evolution of multicellularity.</title>
        <authorList>
            <person name="Hanschen E.R."/>
            <person name="Marriage T.N."/>
            <person name="Ferris P.J."/>
            <person name="Hamaji T."/>
            <person name="Toyoda A."/>
            <person name="Fujiyama A."/>
            <person name="Neme R."/>
            <person name="Noguchi H."/>
            <person name="Minakuchi Y."/>
            <person name="Suzuki M."/>
            <person name="Kawai-Toyooka H."/>
            <person name="Smith D.R."/>
            <person name="Sparks H."/>
            <person name="Anderson J."/>
            <person name="Bakaric R."/>
            <person name="Luria V."/>
            <person name="Karger A."/>
            <person name="Kirschner M.W."/>
            <person name="Durand P.M."/>
            <person name="Michod R.E."/>
            <person name="Nozaki H."/>
            <person name="Olson B.J."/>
        </authorList>
    </citation>
    <scope>NUCLEOTIDE SEQUENCE [LARGE SCALE GENOMIC DNA]</scope>
    <source>
        <strain evidence="3">NIES-2863</strain>
    </source>
</reference>
<evidence type="ECO:0000256" key="1">
    <source>
        <dbReference type="SAM" id="MobiDB-lite"/>
    </source>
</evidence>
<evidence type="ECO:0000313" key="2">
    <source>
        <dbReference type="EMBL" id="KXZ46664.1"/>
    </source>
</evidence>
<name>A0A150G9Z3_GONPE</name>